<dbReference type="OrthoDB" id="47801at2759"/>
<proteinExistence type="predicted"/>
<name>A0A9P5Q3W9_9AGAR</name>
<evidence type="ECO:0000256" key="2">
    <source>
        <dbReference type="ARBA" id="ARBA00022786"/>
    </source>
</evidence>
<evidence type="ECO:0000313" key="5">
    <source>
        <dbReference type="EMBL" id="KAF9074993.1"/>
    </source>
</evidence>
<dbReference type="GO" id="GO:0061631">
    <property type="term" value="F:ubiquitin conjugating enzyme activity"/>
    <property type="evidence" value="ECO:0007669"/>
    <property type="project" value="TreeGrafter"/>
</dbReference>
<protein>
    <recommendedName>
        <fullName evidence="4">UBC core domain-containing protein</fullName>
    </recommendedName>
</protein>
<feature type="region of interest" description="Disordered" evidence="3">
    <location>
        <begin position="248"/>
        <end position="275"/>
    </location>
</feature>
<dbReference type="SMART" id="SM00212">
    <property type="entry name" value="UBCc"/>
    <property type="match status" value="1"/>
</dbReference>
<keyword evidence="2" id="KW-0833">Ubl conjugation pathway</keyword>
<dbReference type="Gene3D" id="3.10.110.10">
    <property type="entry name" value="Ubiquitin Conjugating Enzyme"/>
    <property type="match status" value="1"/>
</dbReference>
<dbReference type="PANTHER" id="PTHR46116">
    <property type="entry name" value="(E3-INDEPENDENT) E2 UBIQUITIN-CONJUGATING ENZYME"/>
    <property type="match status" value="1"/>
</dbReference>
<sequence>MGKREHSPSSPNEKKRYRMKPDLTKEPIVIDDSDDDDISDILVQIKQQEESERLAKQLQEEWSSAGTSSNAIIVDDEDDDEALARRLAKEWEEDDMNLSYALDEAEEVSKNWDQSEPQNPPNKFALEAGTPNEILSHHRTVFTVERLCTKCGKNVPSPRGYVMLSGDKISPALGLLLHAPCSSCKTNHCRGCFKPHPCSASCEGKVKNATCTVDSCCAEVRAIAIFETLGALDRQYISEKANSHSRAAAIAGGRKKTSSSVGPGGTGYGSDRSHSYRGGRRGNFLNEVNQEAILSEALAAKWEVLMTHALQTITALLPSPYSESAQVFDMLPHPSIGQLLSMSKLPNLLGDLLRNDSVTDWISRSEVYYAMLALLRRMFDCELTLKVLLEPRFVMDKGQGIEPWMWEESEVEWEKDSGGMLEHAPPLYDYFKKLSKQSEAFLAGASHLMESEDTDPEETIKATSLCGDIIATRDDVERAISVLSIAPNMADAGSSDTQTKGKEKDTSVTLEKAYSQACERLGFKHVPLDVSDITGKGNGKGGMYPTFNYAPELTSTRNATRIPKNRLHLVKELAVLATSLPPGIWMRVDEVRNDTIKILIAGPDGTPYAGGLFEFDCFMPIDYPAVPPQMHLRTTGGGLVRFNPNLYNDGKVCLSLLGTWPGSPEEQWRPYKSTLLQVLVSIQSMILIDLPYFNEPGYGKANPSLNASVMYNRNIALQTTRWAIVAWLSDENRDGVWGEVIASHFTIRKEKIRKQLHDWATQDPQMHAYSGTTYSRYAYSSYADFGGKYQSMIPQLPGVTPLAQGMDLIKEFDSRLIAVEKWWTEER</sequence>
<dbReference type="InterPro" id="IPR000608">
    <property type="entry name" value="UBC"/>
</dbReference>
<dbReference type="PROSITE" id="PS50127">
    <property type="entry name" value="UBC_2"/>
    <property type="match status" value="1"/>
</dbReference>
<dbReference type="CDD" id="cd23810">
    <property type="entry name" value="UBCc_BIRC6"/>
    <property type="match status" value="1"/>
</dbReference>
<evidence type="ECO:0000256" key="1">
    <source>
        <dbReference type="ARBA" id="ARBA00022679"/>
    </source>
</evidence>
<dbReference type="Pfam" id="PF00179">
    <property type="entry name" value="UQ_con"/>
    <property type="match status" value="1"/>
</dbReference>
<feature type="region of interest" description="Disordered" evidence="3">
    <location>
        <begin position="1"/>
        <end position="35"/>
    </location>
</feature>
<accession>A0A9P5Q3W9</accession>
<evidence type="ECO:0000259" key="4">
    <source>
        <dbReference type="PROSITE" id="PS50127"/>
    </source>
</evidence>
<dbReference type="Proteomes" id="UP000772434">
    <property type="component" value="Unassembled WGS sequence"/>
</dbReference>
<dbReference type="AlphaFoldDB" id="A0A9P5Q3W9"/>
<dbReference type="EMBL" id="JADNRY010000011">
    <property type="protein sequence ID" value="KAF9074993.1"/>
    <property type="molecule type" value="Genomic_DNA"/>
</dbReference>
<organism evidence="5 6">
    <name type="scientific">Rhodocollybia butyracea</name>
    <dbReference type="NCBI Taxonomy" id="206335"/>
    <lineage>
        <taxon>Eukaryota</taxon>
        <taxon>Fungi</taxon>
        <taxon>Dikarya</taxon>
        <taxon>Basidiomycota</taxon>
        <taxon>Agaricomycotina</taxon>
        <taxon>Agaricomycetes</taxon>
        <taxon>Agaricomycetidae</taxon>
        <taxon>Agaricales</taxon>
        <taxon>Marasmiineae</taxon>
        <taxon>Omphalotaceae</taxon>
        <taxon>Rhodocollybia</taxon>
    </lineage>
</organism>
<evidence type="ECO:0000313" key="6">
    <source>
        <dbReference type="Proteomes" id="UP000772434"/>
    </source>
</evidence>
<dbReference type="PANTHER" id="PTHR46116:SF15">
    <property type="entry name" value="(E3-INDEPENDENT) E2 UBIQUITIN-CONJUGATING ENZYME"/>
    <property type="match status" value="1"/>
</dbReference>
<keyword evidence="1" id="KW-0808">Transferase</keyword>
<feature type="domain" description="UBC core" evidence="4">
    <location>
        <begin position="564"/>
        <end position="724"/>
    </location>
</feature>
<keyword evidence="6" id="KW-1185">Reference proteome</keyword>
<reference evidence="5" key="1">
    <citation type="submission" date="2020-11" db="EMBL/GenBank/DDBJ databases">
        <authorList>
            <consortium name="DOE Joint Genome Institute"/>
            <person name="Ahrendt S."/>
            <person name="Riley R."/>
            <person name="Andreopoulos W."/>
            <person name="Labutti K."/>
            <person name="Pangilinan J."/>
            <person name="Ruiz-Duenas F.J."/>
            <person name="Barrasa J.M."/>
            <person name="Sanchez-Garcia M."/>
            <person name="Camarero S."/>
            <person name="Miyauchi S."/>
            <person name="Serrano A."/>
            <person name="Linde D."/>
            <person name="Babiker R."/>
            <person name="Drula E."/>
            <person name="Ayuso-Fernandez I."/>
            <person name="Pacheco R."/>
            <person name="Padilla G."/>
            <person name="Ferreira P."/>
            <person name="Barriuso J."/>
            <person name="Kellner H."/>
            <person name="Castanera R."/>
            <person name="Alfaro M."/>
            <person name="Ramirez L."/>
            <person name="Pisabarro A.G."/>
            <person name="Kuo A."/>
            <person name="Tritt A."/>
            <person name="Lipzen A."/>
            <person name="He G."/>
            <person name="Yan M."/>
            <person name="Ng V."/>
            <person name="Cullen D."/>
            <person name="Martin F."/>
            <person name="Rosso M.-N."/>
            <person name="Henrissat B."/>
            <person name="Hibbett D."/>
            <person name="Martinez A.T."/>
            <person name="Grigoriev I.V."/>
        </authorList>
    </citation>
    <scope>NUCLEOTIDE SEQUENCE</scope>
    <source>
        <strain evidence="5">AH 40177</strain>
    </source>
</reference>
<evidence type="ECO:0000256" key="3">
    <source>
        <dbReference type="SAM" id="MobiDB-lite"/>
    </source>
</evidence>
<gene>
    <name evidence="5" type="ORF">BDP27DRAFT_1443929</name>
</gene>
<dbReference type="SUPFAM" id="SSF54495">
    <property type="entry name" value="UBC-like"/>
    <property type="match status" value="1"/>
</dbReference>
<dbReference type="InterPro" id="IPR016135">
    <property type="entry name" value="UBQ-conjugating_enzyme/RWD"/>
</dbReference>
<comment type="caution">
    <text evidence="5">The sequence shown here is derived from an EMBL/GenBank/DDBJ whole genome shotgun (WGS) entry which is preliminary data.</text>
</comment>